<gene>
    <name evidence="1" type="ORF">SU48_13580</name>
</gene>
<accession>A0A172TC79</accession>
<name>A0A172TC79_9DEIO</name>
<dbReference type="PATRIC" id="fig|1182568.3.peg.2801"/>
<organism evidence="1 2">
    <name type="scientific">Deinococcus puniceus</name>
    <dbReference type="NCBI Taxonomy" id="1182568"/>
    <lineage>
        <taxon>Bacteria</taxon>
        <taxon>Thermotogati</taxon>
        <taxon>Deinococcota</taxon>
        <taxon>Deinococci</taxon>
        <taxon>Deinococcales</taxon>
        <taxon>Deinococcaceae</taxon>
        <taxon>Deinococcus</taxon>
    </lineage>
</organism>
<dbReference type="Proteomes" id="UP000077363">
    <property type="component" value="Chromosome"/>
</dbReference>
<dbReference type="KEGG" id="dpu:SU48_13580"/>
<dbReference type="RefSeq" id="WP_064015706.1">
    <property type="nucleotide sequence ID" value="NZ_CP011387.1"/>
</dbReference>
<evidence type="ECO:0008006" key="3">
    <source>
        <dbReference type="Google" id="ProtNLM"/>
    </source>
</evidence>
<proteinExistence type="predicted"/>
<dbReference type="AlphaFoldDB" id="A0A172TC79"/>
<dbReference type="EMBL" id="CP011387">
    <property type="protein sequence ID" value="ANE44620.1"/>
    <property type="molecule type" value="Genomic_DNA"/>
</dbReference>
<dbReference type="InterPro" id="IPR010982">
    <property type="entry name" value="Lambda_DNA-bd_dom_sf"/>
</dbReference>
<evidence type="ECO:0000313" key="1">
    <source>
        <dbReference type="EMBL" id="ANE44620.1"/>
    </source>
</evidence>
<dbReference type="GO" id="GO:0003677">
    <property type="term" value="F:DNA binding"/>
    <property type="evidence" value="ECO:0007669"/>
    <property type="project" value="InterPro"/>
</dbReference>
<evidence type="ECO:0000313" key="2">
    <source>
        <dbReference type="Proteomes" id="UP000077363"/>
    </source>
</evidence>
<protein>
    <recommendedName>
        <fullName evidence="3">HTH cro/C1-type domain-containing protein</fullName>
    </recommendedName>
</protein>
<reference evidence="1 2" key="1">
    <citation type="submission" date="2015-01" db="EMBL/GenBank/DDBJ databases">
        <title>Deinococcus puniceus/DY1/ whole genome sequencing.</title>
        <authorList>
            <person name="Kim M.K."/>
            <person name="Srinivasan S."/>
            <person name="Lee J.-J."/>
        </authorList>
    </citation>
    <scope>NUCLEOTIDE SEQUENCE [LARGE SCALE GENOMIC DNA]</scope>
    <source>
        <strain evidence="1 2">DY1</strain>
    </source>
</reference>
<dbReference type="OrthoDB" id="72111at2"/>
<dbReference type="SUPFAM" id="SSF47413">
    <property type="entry name" value="lambda repressor-like DNA-binding domains"/>
    <property type="match status" value="1"/>
</dbReference>
<keyword evidence="2" id="KW-1185">Reference proteome</keyword>
<dbReference type="STRING" id="1182568.SU48_13580"/>
<sequence>MDTPSTPAAPPHAIGVRRRLLGIPLNTMAQEAGLSPEVLAAVERGEYDPRSLHLQAQQVLGRVLDISL</sequence>